<dbReference type="Proteomes" id="UP001597115">
    <property type="component" value="Unassembled WGS sequence"/>
</dbReference>
<organism evidence="2 3">
    <name type="scientific">Sphingomonas tabacisoli</name>
    <dbReference type="NCBI Taxonomy" id="2249466"/>
    <lineage>
        <taxon>Bacteria</taxon>
        <taxon>Pseudomonadati</taxon>
        <taxon>Pseudomonadota</taxon>
        <taxon>Alphaproteobacteria</taxon>
        <taxon>Sphingomonadales</taxon>
        <taxon>Sphingomonadaceae</taxon>
        <taxon>Sphingomonas</taxon>
    </lineage>
</organism>
<keyword evidence="3" id="KW-1185">Reference proteome</keyword>
<dbReference type="InterPro" id="IPR029068">
    <property type="entry name" value="Glyas_Bleomycin-R_OHBP_Dase"/>
</dbReference>
<dbReference type="EMBL" id="JBHUDY010000001">
    <property type="protein sequence ID" value="MFD1611465.1"/>
    <property type="molecule type" value="Genomic_DNA"/>
</dbReference>
<dbReference type="PROSITE" id="PS51819">
    <property type="entry name" value="VOC"/>
    <property type="match status" value="1"/>
</dbReference>
<comment type="caution">
    <text evidence="2">The sequence shown here is derived from an EMBL/GenBank/DDBJ whole genome shotgun (WGS) entry which is preliminary data.</text>
</comment>
<dbReference type="SUPFAM" id="SSF54593">
    <property type="entry name" value="Glyoxalase/Bleomycin resistance protein/Dihydroxybiphenyl dioxygenase"/>
    <property type="match status" value="2"/>
</dbReference>
<feature type="domain" description="VOC" evidence="1">
    <location>
        <begin position="151"/>
        <end position="275"/>
    </location>
</feature>
<gene>
    <name evidence="2" type="ORF">ACFSCW_06580</name>
</gene>
<evidence type="ECO:0000313" key="2">
    <source>
        <dbReference type="EMBL" id="MFD1611465.1"/>
    </source>
</evidence>
<proteinExistence type="predicted"/>
<dbReference type="RefSeq" id="WP_380888059.1">
    <property type="nucleotide sequence ID" value="NZ_JBHUDY010000001.1"/>
</dbReference>
<dbReference type="InterPro" id="IPR004360">
    <property type="entry name" value="Glyas_Fos-R_dOase_dom"/>
</dbReference>
<protein>
    <submittedName>
        <fullName evidence="2">VOC family protein</fullName>
    </submittedName>
</protein>
<dbReference type="Gene3D" id="3.10.180.10">
    <property type="entry name" value="2,3-Dihydroxybiphenyl 1,2-Dioxygenase, domain 1"/>
    <property type="match status" value="1"/>
</dbReference>
<accession>A0ABW4I2X4</accession>
<evidence type="ECO:0000259" key="1">
    <source>
        <dbReference type="PROSITE" id="PS51819"/>
    </source>
</evidence>
<name>A0ABW4I2X4_9SPHN</name>
<sequence>MAITGIRSLVYSVGDVATSARFFEDFGLRPLGGGEVRRFDLPEGSEVVIRHRDDPELPASSLVGDGVREVVWGVDTQASLDALAADIGRDRGIVRSPDGVIRFLTDFGIAMGLTLFTRKTVVCAPDQVNAPGHVRRLNQHRKWRLRAHPKGIAHVVFAIPDFENGYAFMRDRLGFRLSDDQRGFGMYLRADGTNNHHNLLLLNASAPFPGMDGRHRFHHANFALEDIDEIMIGANHMVRQGWEASAQGLGRHRIDSALFYYLPCPAGGEAEYGADADYVDDSWVPRAWTTPLFAYSHFVHNLPPFLREPPAWDFHYITGIEPAKGHH</sequence>
<reference evidence="3" key="1">
    <citation type="journal article" date="2019" name="Int. J. Syst. Evol. Microbiol.">
        <title>The Global Catalogue of Microorganisms (GCM) 10K type strain sequencing project: providing services to taxonomists for standard genome sequencing and annotation.</title>
        <authorList>
            <consortium name="The Broad Institute Genomics Platform"/>
            <consortium name="The Broad Institute Genome Sequencing Center for Infectious Disease"/>
            <person name="Wu L."/>
            <person name="Ma J."/>
        </authorList>
    </citation>
    <scope>NUCLEOTIDE SEQUENCE [LARGE SCALE GENOMIC DNA]</scope>
    <source>
        <strain evidence="3">CGMCC 1.16275</strain>
    </source>
</reference>
<dbReference type="Pfam" id="PF00903">
    <property type="entry name" value="Glyoxalase"/>
    <property type="match status" value="1"/>
</dbReference>
<evidence type="ECO:0000313" key="3">
    <source>
        <dbReference type="Proteomes" id="UP001597115"/>
    </source>
</evidence>
<dbReference type="InterPro" id="IPR037523">
    <property type="entry name" value="VOC_core"/>
</dbReference>